<proteinExistence type="predicted"/>
<evidence type="ECO:0000256" key="1">
    <source>
        <dbReference type="SAM" id="MobiDB-lite"/>
    </source>
</evidence>
<feature type="compositionally biased region" description="Pro residues" evidence="1">
    <location>
        <begin position="14"/>
        <end position="25"/>
    </location>
</feature>
<dbReference type="EMBL" id="BRXU01000008">
    <property type="protein sequence ID" value="GLC53736.1"/>
    <property type="molecule type" value="Genomic_DNA"/>
</dbReference>
<protein>
    <recommendedName>
        <fullName evidence="2">ASCH domain-containing protein</fullName>
    </recommendedName>
</protein>
<dbReference type="Pfam" id="PF04266">
    <property type="entry name" value="ASCH"/>
    <property type="match status" value="1"/>
</dbReference>
<reference evidence="3 4" key="1">
    <citation type="journal article" date="2023" name="Commun. Biol.">
        <title>Reorganization of the ancestral sex-determining regions during the evolution of trioecy in Pleodorina starrii.</title>
        <authorList>
            <person name="Takahashi K."/>
            <person name="Suzuki S."/>
            <person name="Kawai-Toyooka H."/>
            <person name="Yamamoto K."/>
            <person name="Hamaji T."/>
            <person name="Ootsuki R."/>
            <person name="Yamaguchi H."/>
            <person name="Kawachi M."/>
            <person name="Higashiyama T."/>
            <person name="Nozaki H."/>
        </authorList>
    </citation>
    <scope>NUCLEOTIDE SEQUENCE [LARGE SCALE GENOMIC DNA]</scope>
    <source>
        <strain evidence="3 4">NIES-4479</strain>
    </source>
</reference>
<evidence type="ECO:0000313" key="4">
    <source>
        <dbReference type="Proteomes" id="UP001165080"/>
    </source>
</evidence>
<dbReference type="Proteomes" id="UP001165080">
    <property type="component" value="Unassembled WGS sequence"/>
</dbReference>
<gene>
    <name evidence="3" type="primary">PLEST006436</name>
    <name evidence="3" type="ORF">PLESTB_000781800</name>
</gene>
<keyword evidence="4" id="KW-1185">Reference proteome</keyword>
<organism evidence="3 4">
    <name type="scientific">Pleodorina starrii</name>
    <dbReference type="NCBI Taxonomy" id="330485"/>
    <lineage>
        <taxon>Eukaryota</taxon>
        <taxon>Viridiplantae</taxon>
        <taxon>Chlorophyta</taxon>
        <taxon>core chlorophytes</taxon>
        <taxon>Chlorophyceae</taxon>
        <taxon>CS clade</taxon>
        <taxon>Chlamydomonadales</taxon>
        <taxon>Volvocaceae</taxon>
        <taxon>Pleodorina</taxon>
    </lineage>
</organism>
<dbReference type="PANTHER" id="PTHR34204">
    <property type="entry name" value="RNA-BINDING ASCH DOMAIN PROTEIN"/>
    <property type="match status" value="1"/>
</dbReference>
<dbReference type="PANTHER" id="PTHR34204:SF2">
    <property type="entry name" value="RNA-BINDING ASCH DOMAIN PROTEIN"/>
    <property type="match status" value="1"/>
</dbReference>
<accession>A0A9W6BLS2</accession>
<evidence type="ECO:0000259" key="2">
    <source>
        <dbReference type="Pfam" id="PF04266"/>
    </source>
</evidence>
<evidence type="ECO:0000313" key="3">
    <source>
        <dbReference type="EMBL" id="GLC53736.1"/>
    </source>
</evidence>
<feature type="domain" description="ASCH" evidence="2">
    <location>
        <begin position="34"/>
        <end position="138"/>
    </location>
</feature>
<feature type="region of interest" description="Disordered" evidence="1">
    <location>
        <begin position="1"/>
        <end position="27"/>
    </location>
</feature>
<name>A0A9W6BLS2_9CHLO</name>
<dbReference type="InterPro" id="IPR007374">
    <property type="entry name" value="ASCH_domain"/>
</dbReference>
<dbReference type="Gene3D" id="2.30.130.30">
    <property type="entry name" value="Hypothetical protein"/>
    <property type="match status" value="1"/>
</dbReference>
<dbReference type="SUPFAM" id="SSF88697">
    <property type="entry name" value="PUA domain-like"/>
    <property type="match status" value="1"/>
</dbReference>
<dbReference type="OrthoDB" id="112749at2759"/>
<dbReference type="AlphaFoldDB" id="A0A9W6BLS2"/>
<sequence>MSEPSTTEGAAAAPPAPGGAAPRPPLFRDSSLMPTYLELIRSGAKTVEGRIRAGKWADVIPGDTFRFVSTTDAGVSVCCRATSVRQYDSFRAMLEGEGLQACLPGVSEVAQGVEVYRSIPGYREREAAEGVVAVGLQLLPPQEEEEGQEEQ</sequence>
<dbReference type="InterPro" id="IPR015947">
    <property type="entry name" value="PUA-like_sf"/>
</dbReference>
<comment type="caution">
    <text evidence="3">The sequence shown here is derived from an EMBL/GenBank/DDBJ whole genome shotgun (WGS) entry which is preliminary data.</text>
</comment>